<evidence type="ECO:0000313" key="1">
    <source>
        <dbReference type="EMBL" id="MBB5494361.1"/>
    </source>
</evidence>
<dbReference type="AlphaFoldDB" id="A0A840WMY4"/>
<proteinExistence type="predicted"/>
<dbReference type="EMBL" id="JACHDO010000001">
    <property type="protein sequence ID" value="MBB5494361.1"/>
    <property type="molecule type" value="Genomic_DNA"/>
</dbReference>
<protein>
    <recommendedName>
        <fullName evidence="3">Protein involved in plasmid replication-relaxation</fullName>
    </recommendedName>
</protein>
<organism evidence="1 2">
    <name type="scientific">Nocardiopsis metallicus</name>
    <dbReference type="NCBI Taxonomy" id="179819"/>
    <lineage>
        <taxon>Bacteria</taxon>
        <taxon>Bacillati</taxon>
        <taxon>Actinomycetota</taxon>
        <taxon>Actinomycetes</taxon>
        <taxon>Streptosporangiales</taxon>
        <taxon>Nocardiopsidaceae</taxon>
        <taxon>Nocardiopsis</taxon>
    </lineage>
</organism>
<sequence>MSKPNGTGRQGTRSLLESLASRVTARDLEILAGVYDHNVMTTLQLHRLYFAQAQDRRTRRRLLALLRYGLLHRFRPFSGAYVPDHWVLSRAGAEVLAAHRDIGVAELGFRQEQVCRWAFSGRLGHMLGLTECFTLTTEAARTVADAELERWDSERECARQWGQFVRPDAFMRWVQGSSALEAFWEYDTGTEPVTRVVGKMASYKRLAVASGLPSVVLVAVHSERRQESITTRMGRSVSGQVGAYVATHGALAASGPAARIWRTPQGSDPLDLVDIARRHLNPG</sequence>
<reference evidence="1 2" key="1">
    <citation type="submission" date="2020-08" db="EMBL/GenBank/DDBJ databases">
        <title>Sequencing the genomes of 1000 actinobacteria strains.</title>
        <authorList>
            <person name="Klenk H.-P."/>
        </authorList>
    </citation>
    <scope>NUCLEOTIDE SEQUENCE [LARGE SCALE GENOMIC DNA]</scope>
    <source>
        <strain evidence="1 2">DSM 44598</strain>
    </source>
</reference>
<dbReference type="Proteomes" id="UP000579647">
    <property type="component" value="Unassembled WGS sequence"/>
</dbReference>
<evidence type="ECO:0000313" key="2">
    <source>
        <dbReference type="Proteomes" id="UP000579647"/>
    </source>
</evidence>
<dbReference type="Pfam" id="PF13814">
    <property type="entry name" value="Replic_Relax"/>
    <property type="match status" value="1"/>
</dbReference>
<evidence type="ECO:0008006" key="3">
    <source>
        <dbReference type="Google" id="ProtNLM"/>
    </source>
</evidence>
<accession>A0A840WMY4</accession>
<comment type="caution">
    <text evidence="1">The sequence shown here is derived from an EMBL/GenBank/DDBJ whole genome shotgun (WGS) entry which is preliminary data.</text>
</comment>
<keyword evidence="2" id="KW-1185">Reference proteome</keyword>
<dbReference type="RefSeq" id="WP_184367740.1">
    <property type="nucleotide sequence ID" value="NZ_BAAAKM010000059.1"/>
</dbReference>
<dbReference type="InterPro" id="IPR025855">
    <property type="entry name" value="Replic_Relax"/>
</dbReference>
<gene>
    <name evidence="1" type="ORF">HNR07_005498</name>
</gene>
<name>A0A840WMY4_9ACTN</name>